<keyword evidence="5 7" id="KW-1133">Transmembrane helix</keyword>
<keyword evidence="3" id="KW-0547">Nucleotide-binding</keyword>
<proteinExistence type="predicted"/>
<evidence type="ECO:0000256" key="3">
    <source>
        <dbReference type="ARBA" id="ARBA00022741"/>
    </source>
</evidence>
<dbReference type="GO" id="GO:0140359">
    <property type="term" value="F:ABC-type transporter activity"/>
    <property type="evidence" value="ECO:0007669"/>
    <property type="project" value="InterPro"/>
</dbReference>
<dbReference type="PROSITE" id="PS00211">
    <property type="entry name" value="ABC_TRANSPORTER_1"/>
    <property type="match status" value="1"/>
</dbReference>
<dbReference type="PROSITE" id="PS50893">
    <property type="entry name" value="ABC_TRANSPORTER_2"/>
    <property type="match status" value="1"/>
</dbReference>
<reference evidence="10" key="1">
    <citation type="journal article" date="2014" name="Int. J. Syst. Evol. Microbiol.">
        <title>Complete genome sequence of Corynebacterium casei LMG S-19264T (=DSM 44701T), isolated from a smear-ripened cheese.</title>
        <authorList>
            <consortium name="US DOE Joint Genome Institute (JGI-PGF)"/>
            <person name="Walter F."/>
            <person name="Albersmeier A."/>
            <person name="Kalinowski J."/>
            <person name="Ruckert C."/>
        </authorList>
    </citation>
    <scope>NUCLEOTIDE SEQUENCE</scope>
    <source>
        <strain evidence="10">JCM 13919</strain>
    </source>
</reference>
<dbReference type="InterPro" id="IPR027417">
    <property type="entry name" value="P-loop_NTPase"/>
</dbReference>
<dbReference type="Pfam" id="PF00005">
    <property type="entry name" value="ABC_tran"/>
    <property type="match status" value="1"/>
</dbReference>
<protein>
    <submittedName>
        <fullName evidence="10">Multidrug ABC transporter ATPase/permease</fullName>
    </submittedName>
</protein>
<feature type="transmembrane region" description="Helical" evidence="7">
    <location>
        <begin position="152"/>
        <end position="170"/>
    </location>
</feature>
<gene>
    <name evidence="10" type="primary">mdlB</name>
    <name evidence="10" type="ORF">GCM10007966_08340</name>
</gene>
<dbReference type="InterPro" id="IPR017871">
    <property type="entry name" value="ABC_transporter-like_CS"/>
</dbReference>
<keyword evidence="4" id="KW-0067">ATP-binding</keyword>
<evidence type="ECO:0000313" key="10">
    <source>
        <dbReference type="EMBL" id="GGI82078.1"/>
    </source>
</evidence>
<dbReference type="EMBL" id="BMOB01000003">
    <property type="protein sequence ID" value="GGI82078.1"/>
    <property type="molecule type" value="Genomic_DNA"/>
</dbReference>
<evidence type="ECO:0000256" key="1">
    <source>
        <dbReference type="ARBA" id="ARBA00004651"/>
    </source>
</evidence>
<dbReference type="GO" id="GO:0016887">
    <property type="term" value="F:ATP hydrolysis activity"/>
    <property type="evidence" value="ECO:0007669"/>
    <property type="project" value="InterPro"/>
</dbReference>
<evidence type="ECO:0000256" key="7">
    <source>
        <dbReference type="SAM" id="Phobius"/>
    </source>
</evidence>
<dbReference type="GO" id="GO:0034040">
    <property type="term" value="F:ATPase-coupled lipid transmembrane transporter activity"/>
    <property type="evidence" value="ECO:0007669"/>
    <property type="project" value="TreeGrafter"/>
</dbReference>
<name>A0A917NBY0_9GAMM</name>
<feature type="transmembrane region" description="Helical" evidence="7">
    <location>
        <begin position="240"/>
        <end position="258"/>
    </location>
</feature>
<organism evidence="10 11">
    <name type="scientific">Legionella impletisoli</name>
    <dbReference type="NCBI Taxonomy" id="343510"/>
    <lineage>
        <taxon>Bacteria</taxon>
        <taxon>Pseudomonadati</taxon>
        <taxon>Pseudomonadota</taxon>
        <taxon>Gammaproteobacteria</taxon>
        <taxon>Legionellales</taxon>
        <taxon>Legionellaceae</taxon>
        <taxon>Legionella</taxon>
    </lineage>
</organism>
<dbReference type="Gene3D" id="3.40.50.300">
    <property type="entry name" value="P-loop containing nucleotide triphosphate hydrolases"/>
    <property type="match status" value="1"/>
</dbReference>
<evidence type="ECO:0000256" key="5">
    <source>
        <dbReference type="ARBA" id="ARBA00022989"/>
    </source>
</evidence>
<feature type="domain" description="ABC transmembrane type-1" evidence="9">
    <location>
        <begin position="34"/>
        <end position="297"/>
    </location>
</feature>
<dbReference type="SUPFAM" id="SSF52540">
    <property type="entry name" value="P-loop containing nucleoside triphosphate hydrolases"/>
    <property type="match status" value="1"/>
</dbReference>
<evidence type="ECO:0000256" key="2">
    <source>
        <dbReference type="ARBA" id="ARBA00022692"/>
    </source>
</evidence>
<dbReference type="InterPro" id="IPR039421">
    <property type="entry name" value="Type_1_exporter"/>
</dbReference>
<dbReference type="PROSITE" id="PS50929">
    <property type="entry name" value="ABC_TM1F"/>
    <property type="match status" value="1"/>
</dbReference>
<evidence type="ECO:0000313" key="11">
    <source>
        <dbReference type="Proteomes" id="UP000630149"/>
    </source>
</evidence>
<feature type="transmembrane region" description="Helical" evidence="7">
    <location>
        <begin position="49"/>
        <end position="70"/>
    </location>
</feature>
<comment type="caution">
    <text evidence="10">The sequence shown here is derived from an EMBL/GenBank/DDBJ whole genome shotgun (WGS) entry which is preliminary data.</text>
</comment>
<comment type="subcellular location">
    <subcellularLocation>
        <location evidence="1">Cell membrane</location>
        <topology evidence="1">Multi-pass membrane protein</topology>
    </subcellularLocation>
</comment>
<keyword evidence="11" id="KW-1185">Reference proteome</keyword>
<feature type="transmembrane region" description="Helical" evidence="7">
    <location>
        <begin position="121"/>
        <end position="146"/>
    </location>
</feature>
<keyword evidence="2 7" id="KW-0812">Transmembrane</keyword>
<evidence type="ECO:0000256" key="6">
    <source>
        <dbReference type="ARBA" id="ARBA00023136"/>
    </source>
</evidence>
<dbReference type="GO" id="GO:0005524">
    <property type="term" value="F:ATP binding"/>
    <property type="evidence" value="ECO:0007669"/>
    <property type="project" value="UniProtKB-KW"/>
</dbReference>
<evidence type="ECO:0000256" key="4">
    <source>
        <dbReference type="ARBA" id="ARBA00022840"/>
    </source>
</evidence>
<dbReference type="AlphaFoldDB" id="A0A917NBY0"/>
<dbReference type="InterPro" id="IPR003593">
    <property type="entry name" value="AAA+_ATPase"/>
</dbReference>
<keyword evidence="6 7" id="KW-0472">Membrane</keyword>
<dbReference type="PANTHER" id="PTHR24221:SF654">
    <property type="entry name" value="ATP-BINDING CASSETTE SUB-FAMILY B MEMBER 6"/>
    <property type="match status" value="1"/>
</dbReference>
<dbReference type="InterPro" id="IPR036640">
    <property type="entry name" value="ABC1_TM_sf"/>
</dbReference>
<accession>A0A917NBY0</accession>
<dbReference type="PANTHER" id="PTHR24221">
    <property type="entry name" value="ATP-BINDING CASSETTE SUB-FAMILY B"/>
    <property type="match status" value="1"/>
</dbReference>
<reference evidence="10" key="2">
    <citation type="submission" date="2020-09" db="EMBL/GenBank/DDBJ databases">
        <authorList>
            <person name="Sun Q."/>
            <person name="Ohkuma M."/>
        </authorList>
    </citation>
    <scope>NUCLEOTIDE SEQUENCE</scope>
    <source>
        <strain evidence="10">JCM 13919</strain>
    </source>
</reference>
<evidence type="ECO:0000259" key="9">
    <source>
        <dbReference type="PROSITE" id="PS50929"/>
    </source>
</evidence>
<feature type="domain" description="ABC transporter" evidence="8">
    <location>
        <begin position="331"/>
        <end position="558"/>
    </location>
</feature>
<dbReference type="SUPFAM" id="SSF90123">
    <property type="entry name" value="ABC transporter transmembrane region"/>
    <property type="match status" value="1"/>
</dbReference>
<dbReference type="Pfam" id="PF00664">
    <property type="entry name" value="ABC_membrane"/>
    <property type="match status" value="1"/>
</dbReference>
<dbReference type="InterPro" id="IPR003439">
    <property type="entry name" value="ABC_transporter-like_ATP-bd"/>
</dbReference>
<sequence length="558" mass="60922">MITSAFAEMLSIGALFPFLGMLTSPESVFNNDKIQKITELVGIRSAEELLMPLTALFSLAILLACVLRVLSLWVSIRLSFATGADLSIKIYNHTLFQPYSIHVNNNSSKVISGISSKTTAVIYGVILPLLTLVSSTFMLLAILLALLSVNPLIAITALIGFGAIYTAIVVRTRQKLLKASESIAYESSAVIKAMQEGLGGIRDILLDGSQATYSNIYRKADLIMRHEQGNKQFISDSPKYVMEALGMLLITGLAYVLIVRGDGNMSAIPTLGAIAFGAQRLLPVLQQAYSSWANILGSSASMEDALELLSQPLPDYLMHTSNKSLAFCKEIDIRNVFFRYGEFSPWVLKNINIKIKKGSRIGIIGKTGSGKSTLLDIVMGLLMPSRGNLFIDGIPVNVQNLRAWQGHIAHVPQNIFLADASIAENIAFGIPREKIDEEKVRIAAEKAQLSSTIETWEEGYETLVGERGVKLSGGQRQRIGIARALYKKADVIIFDEATSALDNETEEAVMHAIECLSSEVTIFIIAHRKSTLKNCTKVIEIDAGELRCFSSNSEALQL</sequence>
<dbReference type="InterPro" id="IPR011527">
    <property type="entry name" value="ABC1_TM_dom"/>
</dbReference>
<dbReference type="Gene3D" id="1.20.1560.10">
    <property type="entry name" value="ABC transporter type 1, transmembrane domain"/>
    <property type="match status" value="1"/>
</dbReference>
<dbReference type="Proteomes" id="UP000630149">
    <property type="component" value="Unassembled WGS sequence"/>
</dbReference>
<evidence type="ECO:0000259" key="8">
    <source>
        <dbReference type="PROSITE" id="PS50893"/>
    </source>
</evidence>
<dbReference type="GO" id="GO:0005886">
    <property type="term" value="C:plasma membrane"/>
    <property type="evidence" value="ECO:0007669"/>
    <property type="project" value="UniProtKB-SubCell"/>
</dbReference>
<dbReference type="SMART" id="SM00382">
    <property type="entry name" value="AAA"/>
    <property type="match status" value="1"/>
</dbReference>